<dbReference type="InterPro" id="IPR051908">
    <property type="entry name" value="Ribosomal_N-acetyltransferase"/>
</dbReference>
<evidence type="ECO:0000313" key="3">
    <source>
        <dbReference type="Proteomes" id="UP000068164"/>
    </source>
</evidence>
<dbReference type="Pfam" id="PF13302">
    <property type="entry name" value="Acetyltransf_3"/>
    <property type="match status" value="1"/>
</dbReference>
<dbReference type="PROSITE" id="PS51186">
    <property type="entry name" value="GNAT"/>
    <property type="match status" value="1"/>
</dbReference>
<dbReference type="InterPro" id="IPR016181">
    <property type="entry name" value="Acyl_CoA_acyltransferase"/>
</dbReference>
<dbReference type="NCBIfam" id="TIGR03585">
    <property type="entry name" value="PseH"/>
    <property type="match status" value="1"/>
</dbReference>
<name>A0A109K2I5_9HYPH</name>
<dbReference type="GO" id="GO:0005737">
    <property type="term" value="C:cytoplasm"/>
    <property type="evidence" value="ECO:0007669"/>
    <property type="project" value="TreeGrafter"/>
</dbReference>
<organism evidence="2 3">
    <name type="scientific">Rhizobium altiplani</name>
    <dbReference type="NCBI Taxonomy" id="1864509"/>
    <lineage>
        <taxon>Bacteria</taxon>
        <taxon>Pseudomonadati</taxon>
        <taxon>Pseudomonadota</taxon>
        <taxon>Alphaproteobacteria</taxon>
        <taxon>Hyphomicrobiales</taxon>
        <taxon>Rhizobiaceae</taxon>
        <taxon>Rhizobium/Agrobacterium group</taxon>
        <taxon>Rhizobium</taxon>
    </lineage>
</organism>
<dbReference type="PANTHER" id="PTHR43441">
    <property type="entry name" value="RIBOSOMAL-PROTEIN-SERINE ACETYLTRANSFERASE"/>
    <property type="match status" value="1"/>
</dbReference>
<dbReference type="OrthoDB" id="5358891at2"/>
<dbReference type="InterPro" id="IPR000182">
    <property type="entry name" value="GNAT_dom"/>
</dbReference>
<proteinExistence type="predicted"/>
<comment type="caution">
    <text evidence="2">The sequence shown here is derived from an EMBL/GenBank/DDBJ whole genome shotgun (WGS) entry which is preliminary data.</text>
</comment>
<gene>
    <name evidence="2" type="ORF">AS026_28320</name>
</gene>
<keyword evidence="3" id="KW-1185">Reference proteome</keyword>
<dbReference type="GO" id="GO:0008999">
    <property type="term" value="F:protein-N-terminal-alanine acetyltransferase activity"/>
    <property type="evidence" value="ECO:0007669"/>
    <property type="project" value="TreeGrafter"/>
</dbReference>
<dbReference type="GO" id="GO:1990189">
    <property type="term" value="F:protein N-terminal-serine acetyltransferase activity"/>
    <property type="evidence" value="ECO:0007669"/>
    <property type="project" value="TreeGrafter"/>
</dbReference>
<accession>A0A109K2I5</accession>
<feature type="domain" description="N-acetyltransferase" evidence="1">
    <location>
        <begin position="1"/>
        <end position="150"/>
    </location>
</feature>
<protein>
    <submittedName>
        <fullName evidence="2">UDP-4-amino-4, 6-dideoxy-N-acetyl-beta-L-altrosamine N-acetyltransferase</fullName>
    </submittedName>
</protein>
<dbReference type="AlphaFoldDB" id="A0A109K2I5"/>
<dbReference type="EMBL" id="LNCD01000011">
    <property type="protein sequence ID" value="KWV59607.1"/>
    <property type="molecule type" value="Genomic_DNA"/>
</dbReference>
<sequence length="165" mass="19216">MEEFDLDCVLQWRNSEHVRRYMYTRHQIQADEHRAWFSRKSIDPAWHLLIFEQDRVPQGYVSIHVAGPGGVAEWGFYAAPDAPKGAGKALGIDALDHCFSTLRLQRVWGQCLASNLASVRLHERMGFSREGELRNHHFNGQTYENVFWFGILAYEWPQARTRLLT</sequence>
<evidence type="ECO:0000259" key="1">
    <source>
        <dbReference type="PROSITE" id="PS51186"/>
    </source>
</evidence>
<evidence type="ECO:0000313" key="2">
    <source>
        <dbReference type="EMBL" id="KWV59607.1"/>
    </source>
</evidence>
<dbReference type="InterPro" id="IPR020036">
    <property type="entry name" value="PseH"/>
</dbReference>
<reference evidence="2 3" key="1">
    <citation type="submission" date="2015-11" db="EMBL/GenBank/DDBJ databases">
        <title>Draft Genome Sequence of the Strain BR 10423 (Rhizobium sp.) isolated from nodules of Mimosa pudica.</title>
        <authorList>
            <person name="Barauna A.C."/>
            <person name="Zilli J.E."/>
            <person name="Simoes-Araujo J.L."/>
            <person name="Reis V.M."/>
            <person name="James E.K."/>
            <person name="Reis F.B.Jr."/>
            <person name="Rouws L.F."/>
            <person name="Passos S.R."/>
            <person name="Gois S.R."/>
        </authorList>
    </citation>
    <scope>NUCLEOTIDE SEQUENCE [LARGE SCALE GENOMIC DNA]</scope>
    <source>
        <strain evidence="2 3">BR10423</strain>
    </source>
</reference>
<dbReference type="SUPFAM" id="SSF55729">
    <property type="entry name" value="Acyl-CoA N-acyltransferases (Nat)"/>
    <property type="match status" value="1"/>
</dbReference>
<dbReference type="Proteomes" id="UP000068164">
    <property type="component" value="Unassembled WGS sequence"/>
</dbReference>
<dbReference type="Gene3D" id="3.40.630.30">
    <property type="match status" value="1"/>
</dbReference>
<dbReference type="PANTHER" id="PTHR43441:SF11">
    <property type="entry name" value="RIBOSOMAL-PROTEIN-SERINE ACETYLTRANSFERASE"/>
    <property type="match status" value="1"/>
</dbReference>